<evidence type="ECO:0000313" key="2">
    <source>
        <dbReference type="Proteomes" id="UP000198901"/>
    </source>
</evidence>
<keyword evidence="2" id="KW-1185">Reference proteome</keyword>
<gene>
    <name evidence="1" type="ORF">SAMN04488090_1671</name>
</gene>
<proteinExistence type="predicted"/>
<dbReference type="Proteomes" id="UP000198901">
    <property type="component" value="Unassembled WGS sequence"/>
</dbReference>
<name>A0A1G9MMN2_9BACT</name>
<reference evidence="1 2" key="1">
    <citation type="submission" date="2016-10" db="EMBL/GenBank/DDBJ databases">
        <authorList>
            <person name="de Groot N.N."/>
        </authorList>
    </citation>
    <scope>NUCLEOTIDE SEQUENCE [LARGE SCALE GENOMIC DNA]</scope>
    <source>
        <strain evidence="1 2">DSM 21668</strain>
    </source>
</reference>
<accession>A0A1G9MMN2</accession>
<protein>
    <submittedName>
        <fullName evidence="1">Uncharacterized protein</fullName>
    </submittedName>
</protein>
<dbReference type="AlphaFoldDB" id="A0A1G9MMN2"/>
<dbReference type="EMBL" id="FNGS01000003">
    <property type="protein sequence ID" value="SDL75546.1"/>
    <property type="molecule type" value="Genomic_DNA"/>
</dbReference>
<sequence length="219" mass="24115">MVVFCLFGALQSCHRQQDVQPEVTMNELVSTFALKKVSAGELQNSGNFARFASVAEANEYLKKLQSIRHRSVSGKMAMTGEPGTASSLVIGDFRKKVLGSYLGFASEPEEIKPGQSTSTNSNWSYPFNTSVTIAWQTDYASPVATGYLTGFTMGYSFTQVQQTTSMNYSTGVMTYTINGTLNYNFLVEGIGTIYQQPFMIYGTYNTRNGDFIVHTYKGG</sequence>
<evidence type="ECO:0000313" key="1">
    <source>
        <dbReference type="EMBL" id="SDL75546.1"/>
    </source>
</evidence>
<organism evidence="1 2">
    <name type="scientific">Siphonobacter aquaeclarae</name>
    <dbReference type="NCBI Taxonomy" id="563176"/>
    <lineage>
        <taxon>Bacteria</taxon>
        <taxon>Pseudomonadati</taxon>
        <taxon>Bacteroidota</taxon>
        <taxon>Cytophagia</taxon>
        <taxon>Cytophagales</taxon>
        <taxon>Cytophagaceae</taxon>
        <taxon>Siphonobacter</taxon>
    </lineage>
</organism>